<reference evidence="2 3" key="1">
    <citation type="journal article" date="2024" name="Microbiol. Resour. Announc.">
        <title>Genome annotations for the ascomycete fungi Trichoderma harzianum, Trichoderma aggressivum, and Purpureocillium lilacinum.</title>
        <authorList>
            <person name="Beijen E.P.W."/>
            <person name="Ohm R.A."/>
        </authorList>
    </citation>
    <scope>NUCLEOTIDE SEQUENCE [LARGE SCALE GENOMIC DNA]</scope>
    <source>
        <strain evidence="2 3">CBS 150709</strain>
    </source>
</reference>
<dbReference type="EMBL" id="JAWRVI010000241">
    <property type="protein sequence ID" value="KAK4070230.1"/>
    <property type="molecule type" value="Genomic_DNA"/>
</dbReference>
<comment type="caution">
    <text evidence="2">The sequence shown here is derived from an EMBL/GenBank/DDBJ whole genome shotgun (WGS) entry which is preliminary data.</text>
</comment>
<feature type="compositionally biased region" description="Basic and acidic residues" evidence="1">
    <location>
        <begin position="1"/>
        <end position="11"/>
    </location>
</feature>
<keyword evidence="3" id="KW-1185">Reference proteome</keyword>
<feature type="region of interest" description="Disordered" evidence="1">
    <location>
        <begin position="1"/>
        <end position="61"/>
    </location>
</feature>
<proteinExistence type="predicted"/>
<name>A0ABR0BDU0_PURLI</name>
<accession>A0ABR0BDU0</accession>
<evidence type="ECO:0000313" key="3">
    <source>
        <dbReference type="Proteomes" id="UP001287286"/>
    </source>
</evidence>
<evidence type="ECO:0000313" key="2">
    <source>
        <dbReference type="EMBL" id="KAK4070230.1"/>
    </source>
</evidence>
<dbReference type="Proteomes" id="UP001287286">
    <property type="component" value="Unassembled WGS sequence"/>
</dbReference>
<protein>
    <submittedName>
        <fullName evidence="2">Uncharacterized protein</fullName>
    </submittedName>
</protein>
<organism evidence="2 3">
    <name type="scientific">Purpureocillium lilacinum</name>
    <name type="common">Paecilomyces lilacinus</name>
    <dbReference type="NCBI Taxonomy" id="33203"/>
    <lineage>
        <taxon>Eukaryota</taxon>
        <taxon>Fungi</taxon>
        <taxon>Dikarya</taxon>
        <taxon>Ascomycota</taxon>
        <taxon>Pezizomycotina</taxon>
        <taxon>Sordariomycetes</taxon>
        <taxon>Hypocreomycetidae</taxon>
        <taxon>Hypocreales</taxon>
        <taxon>Ophiocordycipitaceae</taxon>
        <taxon>Purpureocillium</taxon>
    </lineage>
</organism>
<evidence type="ECO:0000256" key="1">
    <source>
        <dbReference type="SAM" id="MobiDB-lite"/>
    </source>
</evidence>
<gene>
    <name evidence="2" type="ORF">Purlil1_13540</name>
</gene>
<sequence>MRKPVTEERLHPSITGSGHGDPDPKTSPRSALQPPSAVRGSQAKRSARGGPVATRDDKNDGWVVIAHQRHGGGPINGSAHGMGASRAHLEAQGCVAPG</sequence>